<protein>
    <submittedName>
        <fullName evidence="6">Uncharacterized protein</fullName>
    </submittedName>
</protein>
<evidence type="ECO:0000313" key="8">
    <source>
        <dbReference type="Proteomes" id="UP000051645"/>
    </source>
</evidence>
<evidence type="ECO:0000256" key="2">
    <source>
        <dbReference type="ARBA" id="ARBA00022692"/>
    </source>
</evidence>
<evidence type="ECO:0000256" key="3">
    <source>
        <dbReference type="ARBA" id="ARBA00022989"/>
    </source>
</evidence>
<keyword evidence="4 5" id="KW-0472">Membrane</keyword>
<dbReference type="EMBL" id="JQAZ01000003">
    <property type="protein sequence ID" value="KRN31820.1"/>
    <property type="molecule type" value="Genomic_DNA"/>
</dbReference>
<gene>
    <name evidence="6" type="ORF">IV38_GL001316</name>
    <name evidence="7" type="ORF">IV40_GL001103</name>
</gene>
<dbReference type="InterPro" id="IPR010899">
    <property type="entry name" value="UPF0344"/>
</dbReference>
<dbReference type="STRING" id="81857.IV38_GL001316"/>
<proteinExistence type="predicted"/>
<evidence type="ECO:0000256" key="4">
    <source>
        <dbReference type="ARBA" id="ARBA00023136"/>
    </source>
</evidence>
<organism evidence="6 9">
    <name type="scientific">Lactobacillus selangorensis</name>
    <dbReference type="NCBI Taxonomy" id="81857"/>
    <lineage>
        <taxon>Bacteria</taxon>
        <taxon>Bacillati</taxon>
        <taxon>Bacillota</taxon>
        <taxon>Bacilli</taxon>
        <taxon>Lactobacillales</taxon>
        <taxon>Lactobacillaceae</taxon>
        <taxon>Lactobacillus</taxon>
    </lineage>
</organism>
<dbReference type="Proteomes" id="UP000051751">
    <property type="component" value="Unassembled WGS sequence"/>
</dbReference>
<keyword evidence="1" id="KW-1003">Cell membrane</keyword>
<dbReference type="Proteomes" id="UP000051645">
    <property type="component" value="Unassembled WGS sequence"/>
</dbReference>
<dbReference type="RefSeq" id="WP_057769286.1">
    <property type="nucleotide sequence ID" value="NZ_JQAT01000003.1"/>
</dbReference>
<reference evidence="8 9" key="1">
    <citation type="journal article" date="2015" name="Genome Announc.">
        <title>Expanding the biotechnology potential of lactobacilli through comparative genomics of 213 strains and associated genera.</title>
        <authorList>
            <person name="Sun Z."/>
            <person name="Harris H.M."/>
            <person name="McCann A."/>
            <person name="Guo C."/>
            <person name="Argimon S."/>
            <person name="Zhang W."/>
            <person name="Yang X."/>
            <person name="Jeffery I.B."/>
            <person name="Cooney J.C."/>
            <person name="Kagawa T.F."/>
            <person name="Liu W."/>
            <person name="Song Y."/>
            <person name="Salvetti E."/>
            <person name="Wrobel A."/>
            <person name="Rasinkangas P."/>
            <person name="Parkhill J."/>
            <person name="Rea M.C."/>
            <person name="O'Sullivan O."/>
            <person name="Ritari J."/>
            <person name="Douillard F.P."/>
            <person name="Paul Ross R."/>
            <person name="Yang R."/>
            <person name="Briner A.E."/>
            <person name="Felis G.E."/>
            <person name="de Vos W.M."/>
            <person name="Barrangou R."/>
            <person name="Klaenhammer T.R."/>
            <person name="Caufield P.W."/>
            <person name="Cui Y."/>
            <person name="Zhang H."/>
            <person name="O'Toole P.W."/>
        </authorList>
    </citation>
    <scope>NUCLEOTIDE SEQUENCE [LARGE SCALE GENOMIC DNA]</scope>
    <source>
        <strain evidence="6 9">ATCC BAA-66</strain>
        <strain evidence="7 8">DSM 13344</strain>
    </source>
</reference>
<name>A0A0R2FJ73_9LACO</name>
<keyword evidence="3 5" id="KW-1133">Transmembrane helix</keyword>
<keyword evidence="2 5" id="KW-0812">Transmembrane</keyword>
<accession>A0A0R2FJ73</accession>
<dbReference type="PATRIC" id="fig|81857.3.peg.1327"/>
<feature type="transmembrane region" description="Helical" evidence="5">
    <location>
        <begin position="92"/>
        <end position="114"/>
    </location>
</feature>
<dbReference type="OrthoDB" id="2313807at2"/>
<keyword evidence="8" id="KW-1185">Reference proteome</keyword>
<dbReference type="Pfam" id="PF07457">
    <property type="entry name" value="DUF1516"/>
    <property type="match status" value="1"/>
</dbReference>
<evidence type="ECO:0000313" key="9">
    <source>
        <dbReference type="Proteomes" id="UP000051751"/>
    </source>
</evidence>
<feature type="transmembrane region" description="Helical" evidence="5">
    <location>
        <begin position="62"/>
        <end position="80"/>
    </location>
</feature>
<evidence type="ECO:0000313" key="6">
    <source>
        <dbReference type="EMBL" id="KRN28318.1"/>
    </source>
</evidence>
<evidence type="ECO:0000256" key="5">
    <source>
        <dbReference type="SAM" id="Phobius"/>
    </source>
</evidence>
<evidence type="ECO:0000313" key="7">
    <source>
        <dbReference type="EMBL" id="KRN31820.1"/>
    </source>
</evidence>
<comment type="caution">
    <text evidence="6">The sequence shown here is derived from an EMBL/GenBank/DDBJ whole genome shotgun (WGS) entry which is preliminary data.</text>
</comment>
<evidence type="ECO:0000256" key="1">
    <source>
        <dbReference type="ARBA" id="ARBA00022475"/>
    </source>
</evidence>
<sequence length="120" mass="12963">MNLYALHAGSWVGMGTATAIGLLSKSTKVTGLAHAADRGFFLPLIYSGVELFQTVETPKKNLWVKVGLGVATIGTIEIAFGQKRRHSKHTSVTIHHAFMMMLMTLACGCTLFTLGKKKKA</sequence>
<dbReference type="EMBL" id="JQAT01000003">
    <property type="protein sequence ID" value="KRN28318.1"/>
    <property type="molecule type" value="Genomic_DNA"/>
</dbReference>
<dbReference type="AlphaFoldDB" id="A0A0R2FJ73"/>